<sequence length="193" mass="21069">MFEISGTKVLITGGASGLGAAYAEGFLKEADKLGEATVKRLNQLYPGSATFIKCDVSKEEDISRAFNEVVSEFGYIDQGLISFTMKGVKHMRKDDPSLNAGRGGTIINISSVAAILKSPFTPIYSGCKAAVMHFSQTLAMESFYENTGIRILTNCLGATDTALLHNLEKRSYDPKIGENVNKKIEELRIIYQK</sequence>
<keyword evidence="5" id="KW-1185">Reference proteome</keyword>
<evidence type="ECO:0000256" key="3">
    <source>
        <dbReference type="RuleBase" id="RU000363"/>
    </source>
</evidence>
<dbReference type="EMBL" id="OU893351">
    <property type="protein sequence ID" value="CAG9789772.1"/>
    <property type="molecule type" value="Genomic_DNA"/>
</dbReference>
<dbReference type="SUPFAM" id="SSF51735">
    <property type="entry name" value="NAD(P)-binding Rossmann-fold domains"/>
    <property type="match status" value="1"/>
</dbReference>
<proteinExistence type="inferred from homology"/>
<comment type="similarity">
    <text evidence="1 3">Belongs to the short-chain dehydrogenases/reductases (SDR) family.</text>
</comment>
<dbReference type="GO" id="GO:0016616">
    <property type="term" value="F:oxidoreductase activity, acting on the CH-OH group of donors, NAD or NADP as acceptor"/>
    <property type="evidence" value="ECO:0007669"/>
    <property type="project" value="TreeGrafter"/>
</dbReference>
<evidence type="ECO:0000256" key="2">
    <source>
        <dbReference type="ARBA" id="ARBA00023002"/>
    </source>
</evidence>
<dbReference type="PRINTS" id="PR00080">
    <property type="entry name" value="SDRFAMILY"/>
</dbReference>
<dbReference type="PROSITE" id="PS00061">
    <property type="entry name" value="ADH_SHORT"/>
    <property type="match status" value="1"/>
</dbReference>
<dbReference type="Proteomes" id="UP001153714">
    <property type="component" value="Chromosome 20"/>
</dbReference>
<dbReference type="InterPro" id="IPR002347">
    <property type="entry name" value="SDR_fam"/>
</dbReference>
<dbReference type="GO" id="GO:0005737">
    <property type="term" value="C:cytoplasm"/>
    <property type="evidence" value="ECO:0007669"/>
    <property type="project" value="TreeGrafter"/>
</dbReference>
<dbReference type="PANTHER" id="PTHR44229">
    <property type="entry name" value="15-HYDROXYPROSTAGLANDIN DEHYDROGENASE [NAD(+)]"/>
    <property type="match status" value="1"/>
</dbReference>
<dbReference type="PRINTS" id="PR00081">
    <property type="entry name" value="GDHRDH"/>
</dbReference>
<gene>
    <name evidence="4" type="ORF">DIATSA_LOCUS7478</name>
</gene>
<dbReference type="InterPro" id="IPR020904">
    <property type="entry name" value="Sc_DH/Rdtase_CS"/>
</dbReference>
<reference evidence="4" key="2">
    <citation type="submission" date="2022-10" db="EMBL/GenBank/DDBJ databases">
        <authorList>
            <consortium name="ENA_rothamsted_submissions"/>
            <consortium name="culmorum"/>
            <person name="King R."/>
        </authorList>
    </citation>
    <scope>NUCLEOTIDE SEQUENCE</scope>
</reference>
<protein>
    <submittedName>
        <fullName evidence="4">Uncharacterized protein</fullName>
    </submittedName>
</protein>
<evidence type="ECO:0000256" key="1">
    <source>
        <dbReference type="ARBA" id="ARBA00006484"/>
    </source>
</evidence>
<evidence type="ECO:0000313" key="5">
    <source>
        <dbReference type="Proteomes" id="UP001153714"/>
    </source>
</evidence>
<name>A0A9N9R5F9_9NEOP</name>
<keyword evidence="2" id="KW-0560">Oxidoreductase</keyword>
<dbReference type="OrthoDB" id="417891at2759"/>
<accession>A0A9N9R5F9</accession>
<reference evidence="4" key="1">
    <citation type="submission" date="2021-12" db="EMBL/GenBank/DDBJ databases">
        <authorList>
            <person name="King R."/>
        </authorList>
    </citation>
    <scope>NUCLEOTIDE SEQUENCE</scope>
</reference>
<dbReference type="Gene3D" id="3.40.50.720">
    <property type="entry name" value="NAD(P)-binding Rossmann-like Domain"/>
    <property type="match status" value="2"/>
</dbReference>
<dbReference type="AlphaFoldDB" id="A0A9N9R5F9"/>
<organism evidence="4 5">
    <name type="scientific">Diatraea saccharalis</name>
    <name type="common">sugarcane borer</name>
    <dbReference type="NCBI Taxonomy" id="40085"/>
    <lineage>
        <taxon>Eukaryota</taxon>
        <taxon>Metazoa</taxon>
        <taxon>Ecdysozoa</taxon>
        <taxon>Arthropoda</taxon>
        <taxon>Hexapoda</taxon>
        <taxon>Insecta</taxon>
        <taxon>Pterygota</taxon>
        <taxon>Neoptera</taxon>
        <taxon>Endopterygota</taxon>
        <taxon>Lepidoptera</taxon>
        <taxon>Glossata</taxon>
        <taxon>Ditrysia</taxon>
        <taxon>Pyraloidea</taxon>
        <taxon>Crambidae</taxon>
        <taxon>Crambinae</taxon>
        <taxon>Diatraea</taxon>
    </lineage>
</organism>
<dbReference type="PANTHER" id="PTHR44229:SF8">
    <property type="entry name" value="ALCOHOL DEHYDROGENASE-RELATED"/>
    <property type="match status" value="1"/>
</dbReference>
<dbReference type="InterPro" id="IPR036291">
    <property type="entry name" value="NAD(P)-bd_dom_sf"/>
</dbReference>
<dbReference type="Pfam" id="PF00106">
    <property type="entry name" value="adh_short"/>
    <property type="match status" value="2"/>
</dbReference>
<evidence type="ECO:0000313" key="4">
    <source>
        <dbReference type="EMBL" id="CAG9789772.1"/>
    </source>
</evidence>